<reference evidence="3" key="1">
    <citation type="journal article" date="2019" name="Int. J. Syst. Evol. Microbiol.">
        <title>The Global Catalogue of Microorganisms (GCM) 10K type strain sequencing project: providing services to taxonomists for standard genome sequencing and annotation.</title>
        <authorList>
            <consortium name="The Broad Institute Genomics Platform"/>
            <consortium name="The Broad Institute Genome Sequencing Center for Infectious Disease"/>
            <person name="Wu L."/>
            <person name="Ma J."/>
        </authorList>
    </citation>
    <scope>NUCLEOTIDE SEQUENCE [LARGE SCALE GENOMIC DNA]</scope>
    <source>
        <strain evidence="3">JCM 17983</strain>
    </source>
</reference>
<evidence type="ECO:0000313" key="3">
    <source>
        <dbReference type="Proteomes" id="UP001500457"/>
    </source>
</evidence>
<gene>
    <name evidence="2" type="ORF">GCM10023203_39830</name>
</gene>
<feature type="compositionally biased region" description="Low complexity" evidence="1">
    <location>
        <begin position="10"/>
        <end position="23"/>
    </location>
</feature>
<protein>
    <submittedName>
        <fullName evidence="2">Uncharacterized protein</fullName>
    </submittedName>
</protein>
<dbReference type="Proteomes" id="UP001500457">
    <property type="component" value="Unassembled WGS sequence"/>
</dbReference>
<sequence length="58" mass="6434">MGSMRRPTWRTSATPSSSESPRSCWDTADDVKCNALAAALTERWWATSWSVLNLGSIM</sequence>
<evidence type="ECO:0000313" key="2">
    <source>
        <dbReference type="EMBL" id="GAA4883938.1"/>
    </source>
</evidence>
<dbReference type="EMBL" id="BAABHQ010000011">
    <property type="protein sequence ID" value="GAA4883938.1"/>
    <property type="molecule type" value="Genomic_DNA"/>
</dbReference>
<feature type="region of interest" description="Disordered" evidence="1">
    <location>
        <begin position="1"/>
        <end position="25"/>
    </location>
</feature>
<comment type="caution">
    <text evidence="2">The sequence shown here is derived from an EMBL/GenBank/DDBJ whole genome shotgun (WGS) entry which is preliminary data.</text>
</comment>
<name>A0ABP9ER12_9PSEU</name>
<evidence type="ECO:0000256" key="1">
    <source>
        <dbReference type="SAM" id="MobiDB-lite"/>
    </source>
</evidence>
<proteinExistence type="predicted"/>
<keyword evidence="3" id="KW-1185">Reference proteome</keyword>
<accession>A0ABP9ER12</accession>
<organism evidence="2 3">
    <name type="scientific">Actinomycetospora straminea</name>
    <dbReference type="NCBI Taxonomy" id="663607"/>
    <lineage>
        <taxon>Bacteria</taxon>
        <taxon>Bacillati</taxon>
        <taxon>Actinomycetota</taxon>
        <taxon>Actinomycetes</taxon>
        <taxon>Pseudonocardiales</taxon>
        <taxon>Pseudonocardiaceae</taxon>
        <taxon>Actinomycetospora</taxon>
    </lineage>
</organism>